<dbReference type="Pfam" id="PF07690">
    <property type="entry name" value="MFS_1"/>
    <property type="match status" value="2"/>
</dbReference>
<dbReference type="PANTHER" id="PTHR11360">
    <property type="entry name" value="MONOCARBOXYLATE TRANSPORTER"/>
    <property type="match status" value="1"/>
</dbReference>
<evidence type="ECO:0000313" key="3">
    <source>
        <dbReference type="EMBL" id="KAK3705866.1"/>
    </source>
</evidence>
<feature type="transmembrane region" description="Helical" evidence="2">
    <location>
        <begin position="36"/>
        <end position="55"/>
    </location>
</feature>
<reference evidence="3" key="1">
    <citation type="journal article" date="2023" name="G3 (Bethesda)">
        <title>A reference genome for the long-term kleptoplast-retaining sea slug Elysia crispata morphotype clarki.</title>
        <authorList>
            <person name="Eastman K.E."/>
            <person name="Pendleton A.L."/>
            <person name="Shaikh M.A."/>
            <person name="Suttiyut T."/>
            <person name="Ogas R."/>
            <person name="Tomko P."/>
            <person name="Gavelis G."/>
            <person name="Widhalm J.R."/>
            <person name="Wisecaver J.H."/>
        </authorList>
    </citation>
    <scope>NUCLEOTIDE SEQUENCE</scope>
    <source>
        <strain evidence="3">ECLA1</strain>
    </source>
</reference>
<dbReference type="InterPro" id="IPR036259">
    <property type="entry name" value="MFS_trans_sf"/>
</dbReference>
<feature type="compositionally biased region" description="Basic and acidic residues" evidence="1">
    <location>
        <begin position="257"/>
        <end position="270"/>
    </location>
</feature>
<accession>A0AAE1CL58</accession>
<organism evidence="3 4">
    <name type="scientific">Elysia crispata</name>
    <name type="common">lettuce slug</name>
    <dbReference type="NCBI Taxonomy" id="231223"/>
    <lineage>
        <taxon>Eukaryota</taxon>
        <taxon>Metazoa</taxon>
        <taxon>Spiralia</taxon>
        <taxon>Lophotrochozoa</taxon>
        <taxon>Mollusca</taxon>
        <taxon>Gastropoda</taxon>
        <taxon>Heterobranchia</taxon>
        <taxon>Euthyneura</taxon>
        <taxon>Panpulmonata</taxon>
        <taxon>Sacoglossa</taxon>
        <taxon>Placobranchoidea</taxon>
        <taxon>Plakobranchidae</taxon>
        <taxon>Elysia</taxon>
    </lineage>
</organism>
<proteinExistence type="predicted"/>
<protein>
    <submittedName>
        <fullName evidence="3">Uncharacterized protein</fullName>
    </submittedName>
</protein>
<feature type="transmembrane region" description="Helical" evidence="2">
    <location>
        <begin position="101"/>
        <end position="120"/>
    </location>
</feature>
<keyword evidence="2" id="KW-1133">Transmembrane helix</keyword>
<feature type="region of interest" description="Disordered" evidence="1">
    <location>
        <begin position="675"/>
        <end position="698"/>
    </location>
</feature>
<evidence type="ECO:0000313" key="4">
    <source>
        <dbReference type="Proteomes" id="UP001283361"/>
    </source>
</evidence>
<feature type="compositionally biased region" description="Polar residues" evidence="1">
    <location>
        <begin position="271"/>
        <end position="280"/>
    </location>
</feature>
<feature type="transmembrane region" description="Helical" evidence="2">
    <location>
        <begin position="194"/>
        <end position="213"/>
    </location>
</feature>
<dbReference type="InterPro" id="IPR050327">
    <property type="entry name" value="Proton-linked_MCT"/>
</dbReference>
<feature type="transmembrane region" description="Helical" evidence="2">
    <location>
        <begin position="412"/>
        <end position="431"/>
    </location>
</feature>
<dbReference type="PANTHER" id="PTHR11360:SF284">
    <property type="entry name" value="EG:103B4.3 PROTEIN-RELATED"/>
    <property type="match status" value="1"/>
</dbReference>
<name>A0AAE1CL58_9GAST</name>
<feature type="transmembrane region" description="Helical" evidence="2">
    <location>
        <begin position="75"/>
        <end position="94"/>
    </location>
</feature>
<dbReference type="GO" id="GO:0008028">
    <property type="term" value="F:monocarboxylic acid transmembrane transporter activity"/>
    <property type="evidence" value="ECO:0007669"/>
    <property type="project" value="TreeGrafter"/>
</dbReference>
<keyword evidence="2" id="KW-0472">Membrane</keyword>
<feature type="transmembrane region" description="Helical" evidence="2">
    <location>
        <begin position="164"/>
        <end position="182"/>
    </location>
</feature>
<feature type="transmembrane region" description="Helical" evidence="2">
    <location>
        <begin position="576"/>
        <end position="598"/>
    </location>
</feature>
<keyword evidence="2" id="KW-0812">Transmembrane</keyword>
<feature type="region of interest" description="Disordered" evidence="1">
    <location>
        <begin position="247"/>
        <end position="298"/>
    </location>
</feature>
<keyword evidence="4" id="KW-1185">Reference proteome</keyword>
<dbReference type="AlphaFoldDB" id="A0AAE1CL58"/>
<sequence>MSEESNLREASGAARDAEMCADDKDGHCENTKDEGYAWVIALAGFTAFAIYGAFMRSEGIYFVMFSSRYGESAQTTAWLGAIASTLQSFAAPLATMLVNRYSVRVSLLLATCLSSLGYVATSCTTDIHWLFFNYSVLQGFARALVLTPAFVGVTMYFEKRQGQVQAFSTSGVGFGALLMVPGTQWLEDTYQFKGAFLVLGAVAMNGFVCALLFRPFSLHLKFNTRKISPAQQNGYDSLHSAKSGAWVPGSAAVPSTHDTDLQEVKDRDTTENNSLSQTASLRREDFGDQIKPNHGGGALPNSSQCENCCGELSSKRDEKENEKHCCSPKKVSKKNGYRPLKSIRHSQKNFDYFDMESAEDNDRRENQSFLSSVKETFQKFTILCQNLFDPCFAVDSYDKSHATKSKVFHWSIFKHIPFVTVCFSVVFYKLGNKTFLDFLPAISLEQGLTSAQLSVLLSVLQMADMGGKLVIGFAMDTEPLRPYLGITYIVMLFLLAALNGAVPLLRDFKAFCVLAGLYGILSGASTIQRTMVVARMVDPDVLSSSYGVLYGFQGLGTLIGPPVAGALKDVYGDFRWSLMFTGASLALAGCLESIGLIISTINNRARPGPEVDCGRNWDPSCCCDPCDLSRWTAWCTLCAPACCFYPKAVKAEDIRSPLIKTNAARYTENYRAGGEEQKNGSLISSEPGKDNARMNGSKGSWTKATCFNSNLDPVKNDPSKHMTCILFEHHTGPAQVRYNSETGSTSWAEGVDQNRFSHYVFKGTKHAQYRERIHMHSQFRGRIPAYSQYKIEYTCTVSTRVEYPRTATIW</sequence>
<gene>
    <name evidence="3" type="ORF">RRG08_058947</name>
</gene>
<evidence type="ECO:0000256" key="1">
    <source>
        <dbReference type="SAM" id="MobiDB-lite"/>
    </source>
</evidence>
<dbReference type="Gene3D" id="1.20.1250.20">
    <property type="entry name" value="MFS general substrate transporter like domains"/>
    <property type="match status" value="2"/>
</dbReference>
<dbReference type="Proteomes" id="UP001283361">
    <property type="component" value="Unassembled WGS sequence"/>
</dbReference>
<feature type="transmembrane region" description="Helical" evidence="2">
    <location>
        <begin position="140"/>
        <end position="157"/>
    </location>
</feature>
<dbReference type="EMBL" id="JAWDGP010007763">
    <property type="protein sequence ID" value="KAK3705866.1"/>
    <property type="molecule type" value="Genomic_DNA"/>
</dbReference>
<dbReference type="InterPro" id="IPR011701">
    <property type="entry name" value="MFS"/>
</dbReference>
<comment type="caution">
    <text evidence="3">The sequence shown here is derived from an EMBL/GenBank/DDBJ whole genome shotgun (WGS) entry which is preliminary data.</text>
</comment>
<evidence type="ECO:0000256" key="2">
    <source>
        <dbReference type="SAM" id="Phobius"/>
    </source>
</evidence>
<feature type="transmembrane region" description="Helical" evidence="2">
    <location>
        <begin position="483"/>
        <end position="502"/>
    </location>
</feature>
<feature type="transmembrane region" description="Helical" evidence="2">
    <location>
        <begin position="508"/>
        <end position="527"/>
    </location>
</feature>
<dbReference type="SUPFAM" id="SSF103473">
    <property type="entry name" value="MFS general substrate transporter"/>
    <property type="match status" value="1"/>
</dbReference>